<dbReference type="EMBL" id="LJSN01000001">
    <property type="protein sequence ID" value="PNE43507.1"/>
    <property type="molecule type" value="Genomic_DNA"/>
</dbReference>
<reference evidence="3" key="1">
    <citation type="submission" date="2015-09" db="EMBL/GenBank/DDBJ databases">
        <authorList>
            <person name="Graham D.E."/>
            <person name="Mahan K.M."/>
            <person name="Klingeman D.M."/>
            <person name="Fida T."/>
            <person name="Giannone R.J."/>
            <person name="Hettich R.L."/>
            <person name="Parry R.J."/>
            <person name="Spain J.C."/>
        </authorList>
    </citation>
    <scope>NUCLEOTIDE SEQUENCE [LARGE SCALE GENOMIC DNA]</scope>
    <source>
        <strain evidence="3">JCM 4701</strain>
    </source>
</reference>
<proteinExistence type="predicted"/>
<organism evidence="2 3">
    <name type="scientific">Streptomyces noursei</name>
    <name type="common">Streptomyces albulus</name>
    <dbReference type="NCBI Taxonomy" id="1971"/>
    <lineage>
        <taxon>Bacteria</taxon>
        <taxon>Bacillati</taxon>
        <taxon>Actinomycetota</taxon>
        <taxon>Actinomycetes</taxon>
        <taxon>Kitasatosporales</taxon>
        <taxon>Streptomycetaceae</taxon>
        <taxon>Streptomyces</taxon>
    </lineage>
</organism>
<evidence type="ECO:0000313" key="3">
    <source>
        <dbReference type="Proteomes" id="UP000236047"/>
    </source>
</evidence>
<dbReference type="RefSeq" id="WP_102922435.1">
    <property type="nucleotide sequence ID" value="NZ_LJSN01000001.1"/>
</dbReference>
<feature type="compositionally biased region" description="Basic and acidic residues" evidence="1">
    <location>
        <begin position="212"/>
        <end position="227"/>
    </location>
</feature>
<comment type="caution">
    <text evidence="2">The sequence shown here is derived from an EMBL/GenBank/DDBJ whole genome shotgun (WGS) entry which is preliminary data.</text>
</comment>
<protein>
    <submittedName>
        <fullName evidence="2">Uncharacterized protein</fullName>
    </submittedName>
</protein>
<evidence type="ECO:0000313" key="2">
    <source>
        <dbReference type="EMBL" id="PNE43507.1"/>
    </source>
</evidence>
<keyword evidence="3" id="KW-1185">Reference proteome</keyword>
<sequence length="282" mass="30524">MGWDQMSARQKSAARGLTDDLSAVGVCVSVVEVAEHFDDAAAWRRGEVTLGALCRRAGWDLPEGAAPEPGKVLADAIAAALAGTDLPALGTVERIAHLADQMRALKDAWAGRRDALQAGLLASDRRKTSDPAVDTSRETLVRAAKPALSRRLVLEYLGAEDLLTTAKDALGPNGYFDHDTYRLTLKRAGDGLRLEFDAFYRDGEDDEDDRYDDSPARRFEEKRRDGARSVDEHNYLAGALLVLGKAGLDVTSDGPCDTLINDLRDGHPATITKKPTGNKPRT</sequence>
<feature type="region of interest" description="Disordered" evidence="1">
    <location>
        <begin position="205"/>
        <end position="227"/>
    </location>
</feature>
<dbReference type="Proteomes" id="UP000236047">
    <property type="component" value="Unassembled WGS sequence"/>
</dbReference>
<name>A0A2N8PR93_STRNR</name>
<dbReference type="AlphaFoldDB" id="A0A2N8PR93"/>
<feature type="region of interest" description="Disordered" evidence="1">
    <location>
        <begin position="262"/>
        <end position="282"/>
    </location>
</feature>
<gene>
    <name evidence="2" type="ORF">AOB60_00945</name>
</gene>
<accession>A0A2N8PR93</accession>
<evidence type="ECO:0000256" key="1">
    <source>
        <dbReference type="SAM" id="MobiDB-lite"/>
    </source>
</evidence>